<sequence>IIPYGVNLNITVKYLVNSTKSHIPNAIIQLEGKITNFLTENLTLSQYTISFNTSLLGIGIKTFTIEAQINLYETQQLQFLVDVRERETELNLFIDNAPKNDGDTVYVQVDDFINVSVVYKDTYTTRRISGAMVSLEGFGVFSEIANQYYLNLSARDLTQKINSLTISAQLYNYSLQNIHFFIEIIERTTDLTLFLNNDDKTVDPVIEQPITSILNITVKYNDNISMQHLSNSTIQLIGNSISYNFTENSVLKQYSLTINTTSLTIGVNLFEIRAFKSYYETQTINLRITVNKINTLISTESGSSYIDTELGEPINLSISLTDVDFSEVIKGAIVTYRWAYG</sequence>
<comment type="caution">
    <text evidence="1">The sequence shown here is derived from an EMBL/GenBank/DDBJ whole genome shotgun (WGS) entry which is preliminary data.</text>
</comment>
<organism evidence="1">
    <name type="scientific">marine sediment metagenome</name>
    <dbReference type="NCBI Taxonomy" id="412755"/>
    <lineage>
        <taxon>unclassified sequences</taxon>
        <taxon>metagenomes</taxon>
        <taxon>ecological metagenomes</taxon>
    </lineage>
</organism>
<feature type="non-terminal residue" evidence="1">
    <location>
        <position position="1"/>
    </location>
</feature>
<reference evidence="1" key="1">
    <citation type="journal article" date="2015" name="Nature">
        <title>Complex archaea that bridge the gap between prokaryotes and eukaryotes.</title>
        <authorList>
            <person name="Spang A."/>
            <person name="Saw J.H."/>
            <person name="Jorgensen S.L."/>
            <person name="Zaremba-Niedzwiedzka K."/>
            <person name="Martijn J."/>
            <person name="Lind A.E."/>
            <person name="van Eijk R."/>
            <person name="Schleper C."/>
            <person name="Guy L."/>
            <person name="Ettema T.J."/>
        </authorList>
    </citation>
    <scope>NUCLEOTIDE SEQUENCE</scope>
</reference>
<protein>
    <submittedName>
        <fullName evidence="1">Uncharacterized protein</fullName>
    </submittedName>
</protein>
<dbReference type="AlphaFoldDB" id="A0A0F8YSI9"/>
<name>A0A0F8YSI9_9ZZZZ</name>
<feature type="non-terminal residue" evidence="1">
    <location>
        <position position="341"/>
    </location>
</feature>
<evidence type="ECO:0000313" key="1">
    <source>
        <dbReference type="EMBL" id="KKK50966.1"/>
    </source>
</evidence>
<dbReference type="EMBL" id="LAZR01067753">
    <property type="protein sequence ID" value="KKK50966.1"/>
    <property type="molecule type" value="Genomic_DNA"/>
</dbReference>
<accession>A0A0F8YSI9</accession>
<proteinExistence type="predicted"/>
<gene>
    <name evidence="1" type="ORF">LCGC14_3119730</name>
</gene>